<dbReference type="KEGG" id="gma:AciX8_4097"/>
<protein>
    <recommendedName>
        <fullName evidence="4">Curli production assembly/transport component CsgG</fullName>
    </recommendedName>
</protein>
<keyword evidence="1" id="KW-0732">Signal</keyword>
<evidence type="ECO:0008006" key="4">
    <source>
        <dbReference type="Google" id="ProtNLM"/>
    </source>
</evidence>
<gene>
    <name evidence="2" type="ordered locus">AciX8_4097</name>
</gene>
<sequence length="321" mass="34497" precursor="true">MQYFKRAGVWLSLSLCMSVPTIGSAQSPEVAGVVSSNTAGVIHLAGLPDVKSNTKGDLSLTPDALMFSNTDVRALIATNRITAVFTGDERAEKGGTTGQIARKVIPYGGGAALGAFSQKSVDLLTVEYRDEHEGYHGAIFELPTKQAAELQKKILAETAPLAAVQPQTCSVAGVKPDTILVEPIDIHGMEIPAEYRVLFYEHLLTELRRTQTSQTYFRAGDIAAGPGCTAFTLQVAVVNFQKGNQALRASTGPLGMFLGTTKIAFEVKLVDRHGETVIDTNLKKSNRRDSDSLNVVHAIAKSISKHLDKEMKKGQLSRSTV</sequence>
<keyword evidence="3" id="KW-1185">Reference proteome</keyword>
<dbReference type="Proteomes" id="UP000007113">
    <property type="component" value="Chromosome"/>
</dbReference>
<dbReference type="STRING" id="682795.AciX8_4097"/>
<evidence type="ECO:0000256" key="1">
    <source>
        <dbReference type="SAM" id="SignalP"/>
    </source>
</evidence>
<accession>G8NQR5</accession>
<dbReference type="HOGENOM" id="CLU_868584_0_0_0"/>
<evidence type="ECO:0000313" key="3">
    <source>
        <dbReference type="Proteomes" id="UP000007113"/>
    </source>
</evidence>
<proteinExistence type="predicted"/>
<dbReference type="eggNOG" id="ENOG5033SDA">
    <property type="taxonomic scope" value="Bacteria"/>
</dbReference>
<feature type="chain" id="PRO_5003512203" description="Curli production assembly/transport component CsgG" evidence="1">
    <location>
        <begin position="26"/>
        <end position="321"/>
    </location>
</feature>
<evidence type="ECO:0000313" key="2">
    <source>
        <dbReference type="EMBL" id="AEU38378.1"/>
    </source>
</evidence>
<reference evidence="2 3" key="1">
    <citation type="submission" date="2011-11" db="EMBL/GenBank/DDBJ databases">
        <title>Complete sequence of Granulicella mallensis MP5ACTX8.</title>
        <authorList>
            <consortium name="US DOE Joint Genome Institute"/>
            <person name="Lucas S."/>
            <person name="Copeland A."/>
            <person name="Lapidus A."/>
            <person name="Cheng J.-F."/>
            <person name="Goodwin L."/>
            <person name="Pitluck S."/>
            <person name="Peters L."/>
            <person name="Lu M."/>
            <person name="Detter J.C."/>
            <person name="Han C."/>
            <person name="Tapia R."/>
            <person name="Land M."/>
            <person name="Hauser L."/>
            <person name="Kyrpides N."/>
            <person name="Ivanova N."/>
            <person name="Mikhailova N."/>
            <person name="Pagani I."/>
            <person name="Rawat S."/>
            <person name="Mannisto M."/>
            <person name="Haggblom M."/>
            <person name="Woyke T."/>
        </authorList>
    </citation>
    <scope>NUCLEOTIDE SEQUENCE [LARGE SCALE GENOMIC DNA]</scope>
    <source>
        <strain evidence="3">ATCC BAA-1857 / DSM 23137 / MP5ACTX8</strain>
    </source>
</reference>
<dbReference type="AlphaFoldDB" id="G8NQR5"/>
<dbReference type="EMBL" id="CP003130">
    <property type="protein sequence ID" value="AEU38378.1"/>
    <property type="molecule type" value="Genomic_DNA"/>
</dbReference>
<name>G8NQR5_GRAMM</name>
<feature type="signal peptide" evidence="1">
    <location>
        <begin position="1"/>
        <end position="25"/>
    </location>
</feature>
<organism evidence="2 3">
    <name type="scientific">Granulicella mallensis (strain ATCC BAA-1857 / DSM 23137 / MP5ACTX8)</name>
    <dbReference type="NCBI Taxonomy" id="682795"/>
    <lineage>
        <taxon>Bacteria</taxon>
        <taxon>Pseudomonadati</taxon>
        <taxon>Acidobacteriota</taxon>
        <taxon>Terriglobia</taxon>
        <taxon>Terriglobales</taxon>
        <taxon>Acidobacteriaceae</taxon>
        <taxon>Granulicella</taxon>
    </lineage>
</organism>